<dbReference type="InterPro" id="IPR018269">
    <property type="entry name" value="Ribosomal_uS13_CS"/>
</dbReference>
<comment type="function">
    <text evidence="1">Located at the top of the head of the 40S subunit, it contacts several helices of the 18S rRNA.</text>
</comment>
<dbReference type="GO" id="GO:0000981">
    <property type="term" value="F:DNA-binding transcription factor activity, RNA polymerase II-specific"/>
    <property type="evidence" value="ECO:0007669"/>
    <property type="project" value="InterPro"/>
</dbReference>
<dbReference type="PANTHER" id="PTHR46294">
    <property type="entry name" value="SEGMENTATION PROTEIN EVEN-SKIPPED"/>
    <property type="match status" value="1"/>
</dbReference>
<dbReference type="GO" id="GO:0005840">
    <property type="term" value="C:ribosome"/>
    <property type="evidence" value="ECO:0007669"/>
    <property type="project" value="UniProtKB-KW"/>
</dbReference>
<evidence type="ECO:0000256" key="10">
    <source>
        <dbReference type="ARBA" id="ARBA00023242"/>
    </source>
</evidence>
<dbReference type="SUPFAM" id="SSF46689">
    <property type="entry name" value="Homeodomain-like"/>
    <property type="match status" value="1"/>
</dbReference>
<evidence type="ECO:0000313" key="19">
    <source>
        <dbReference type="EMBL" id="KZC05622.1"/>
    </source>
</evidence>
<evidence type="ECO:0000256" key="1">
    <source>
        <dbReference type="ARBA" id="ARBA00003684"/>
    </source>
</evidence>
<dbReference type="AlphaFoldDB" id="A0A154P1C2"/>
<comment type="similarity">
    <text evidence="4">Belongs to the universal ribosomal protein uS13 family.</text>
</comment>
<evidence type="ECO:0000256" key="4">
    <source>
        <dbReference type="ARBA" id="ARBA00008080"/>
    </source>
</evidence>
<dbReference type="FunFam" id="1.10.10.60:FF:000256">
    <property type="entry name" value="Even-skipped homeobox 1"/>
    <property type="match status" value="1"/>
</dbReference>
<dbReference type="PROSITE" id="PS00646">
    <property type="entry name" value="RIBOSOMAL_S13_1"/>
    <property type="match status" value="1"/>
</dbReference>
<evidence type="ECO:0000256" key="5">
    <source>
        <dbReference type="ARBA" id="ARBA00022473"/>
    </source>
</evidence>
<dbReference type="InterPro" id="IPR001892">
    <property type="entry name" value="Ribosomal_uS13"/>
</dbReference>
<keyword evidence="5" id="KW-0217">Developmental protein</keyword>
<dbReference type="InterPro" id="IPR027437">
    <property type="entry name" value="Rbsml_uS13_C"/>
</dbReference>
<keyword evidence="7 19" id="KW-0689">Ribosomal protein</keyword>
<keyword evidence="6" id="KW-0963">Cytoplasm</keyword>
<dbReference type="InterPro" id="IPR017970">
    <property type="entry name" value="Homeobox_CS"/>
</dbReference>
<dbReference type="SMART" id="SM00389">
    <property type="entry name" value="HOX"/>
    <property type="match status" value="1"/>
</dbReference>
<feature type="domain" description="Homeobox" evidence="18">
    <location>
        <begin position="67"/>
        <end position="127"/>
    </location>
</feature>
<evidence type="ECO:0000256" key="12">
    <source>
        <dbReference type="ARBA" id="ARBA00035166"/>
    </source>
</evidence>
<name>A0A154P1C2_DUFNO</name>
<evidence type="ECO:0000256" key="11">
    <source>
        <dbReference type="ARBA" id="ARBA00023274"/>
    </source>
</evidence>
<evidence type="ECO:0000313" key="20">
    <source>
        <dbReference type="Proteomes" id="UP000076502"/>
    </source>
</evidence>
<dbReference type="GO" id="GO:0005737">
    <property type="term" value="C:cytoplasm"/>
    <property type="evidence" value="ECO:0007669"/>
    <property type="project" value="UniProtKB-SubCell"/>
</dbReference>
<feature type="region of interest" description="Disordered" evidence="17">
    <location>
        <begin position="278"/>
        <end position="323"/>
    </location>
</feature>
<dbReference type="Pfam" id="PF00046">
    <property type="entry name" value="Homeodomain"/>
    <property type="match status" value="1"/>
</dbReference>
<evidence type="ECO:0000256" key="14">
    <source>
        <dbReference type="ARBA" id="ARBA00038449"/>
    </source>
</evidence>
<proteinExistence type="inferred from homology"/>
<evidence type="ECO:0000259" key="18">
    <source>
        <dbReference type="PROSITE" id="PS50071"/>
    </source>
</evidence>
<dbReference type="Gene3D" id="4.10.910.10">
    <property type="entry name" value="30s ribosomal protein s13, domain 2"/>
    <property type="match status" value="1"/>
</dbReference>
<gene>
    <name evidence="19" type="ORF">WN55_04562</name>
</gene>
<dbReference type="GO" id="GO:0003735">
    <property type="term" value="F:structural constituent of ribosome"/>
    <property type="evidence" value="ECO:0007669"/>
    <property type="project" value="InterPro"/>
</dbReference>
<dbReference type="Pfam" id="PF00416">
    <property type="entry name" value="Ribosomal_S13"/>
    <property type="match status" value="1"/>
</dbReference>
<dbReference type="EMBL" id="KQ434796">
    <property type="protein sequence ID" value="KZC05622.1"/>
    <property type="molecule type" value="Genomic_DNA"/>
</dbReference>
<dbReference type="GO" id="GO:0003723">
    <property type="term" value="F:RNA binding"/>
    <property type="evidence" value="ECO:0007669"/>
    <property type="project" value="InterPro"/>
</dbReference>
<dbReference type="PROSITE" id="PS50159">
    <property type="entry name" value="RIBOSOMAL_S13_2"/>
    <property type="match status" value="1"/>
</dbReference>
<evidence type="ECO:0000256" key="16">
    <source>
        <dbReference type="RuleBase" id="RU000682"/>
    </source>
</evidence>
<dbReference type="GO" id="GO:0006412">
    <property type="term" value="P:translation"/>
    <property type="evidence" value="ECO:0007669"/>
    <property type="project" value="InterPro"/>
</dbReference>
<keyword evidence="10 15" id="KW-0539">Nucleus</keyword>
<comment type="subcellular location">
    <subcellularLocation>
        <location evidence="3">Cytoplasm</location>
    </subcellularLocation>
    <subcellularLocation>
        <location evidence="2 15 16">Nucleus</location>
    </subcellularLocation>
</comment>
<dbReference type="Proteomes" id="UP000076502">
    <property type="component" value="Unassembled WGS sequence"/>
</dbReference>
<dbReference type="Gene3D" id="1.10.8.50">
    <property type="match status" value="1"/>
</dbReference>
<accession>A0A154P1C2</accession>
<dbReference type="InterPro" id="IPR052002">
    <property type="entry name" value="Even-skipped_HD"/>
</dbReference>
<dbReference type="GO" id="GO:0005634">
    <property type="term" value="C:nucleus"/>
    <property type="evidence" value="ECO:0007669"/>
    <property type="project" value="UniProtKB-SubCell"/>
</dbReference>
<keyword evidence="9 15" id="KW-0371">Homeobox</keyword>
<evidence type="ECO:0000256" key="13">
    <source>
        <dbReference type="ARBA" id="ARBA00035468"/>
    </source>
</evidence>
<dbReference type="NCBIfam" id="NF003140">
    <property type="entry name" value="PRK04053.1"/>
    <property type="match status" value="1"/>
</dbReference>
<dbReference type="GO" id="GO:0000978">
    <property type="term" value="F:RNA polymerase II cis-regulatory region sequence-specific DNA binding"/>
    <property type="evidence" value="ECO:0007669"/>
    <property type="project" value="TreeGrafter"/>
</dbReference>
<protein>
    <recommendedName>
        <fullName evidence="12">Small ribosomal subunit protein uS13</fullName>
    </recommendedName>
    <alternativeName>
        <fullName evidence="13">40S ribosomal protein S18</fullName>
    </alternativeName>
</protein>
<dbReference type="OrthoDB" id="1702480at2759"/>
<feature type="compositionally biased region" description="Basic and acidic residues" evidence="17">
    <location>
        <begin position="7"/>
        <end position="19"/>
    </location>
</feature>
<dbReference type="SUPFAM" id="SSF46946">
    <property type="entry name" value="S13-like H2TH domain"/>
    <property type="match status" value="1"/>
</dbReference>
<comment type="similarity">
    <text evidence="14">Belongs to the even-skipped homeobox family.</text>
</comment>
<dbReference type="HAMAP" id="MF_01315">
    <property type="entry name" value="Ribosomal_uS13"/>
    <property type="match status" value="1"/>
</dbReference>
<evidence type="ECO:0000256" key="9">
    <source>
        <dbReference type="ARBA" id="ARBA00023155"/>
    </source>
</evidence>
<feature type="compositionally biased region" description="Low complexity" evidence="17">
    <location>
        <begin position="296"/>
        <end position="317"/>
    </location>
</feature>
<dbReference type="GO" id="GO:1990904">
    <property type="term" value="C:ribonucleoprotein complex"/>
    <property type="evidence" value="ECO:0007669"/>
    <property type="project" value="UniProtKB-KW"/>
</dbReference>
<dbReference type="PANTHER" id="PTHR46294:SF4">
    <property type="entry name" value="SEGMENTATION PROTEIN EVEN-SKIPPED"/>
    <property type="match status" value="1"/>
</dbReference>
<evidence type="ECO:0000256" key="2">
    <source>
        <dbReference type="ARBA" id="ARBA00004123"/>
    </source>
</evidence>
<dbReference type="InterPro" id="IPR009057">
    <property type="entry name" value="Homeodomain-like_sf"/>
</dbReference>
<organism evidence="19 20">
    <name type="scientific">Dufourea novaeangliae</name>
    <name type="common">Sweat bee</name>
    <dbReference type="NCBI Taxonomy" id="178035"/>
    <lineage>
        <taxon>Eukaryota</taxon>
        <taxon>Metazoa</taxon>
        <taxon>Ecdysozoa</taxon>
        <taxon>Arthropoda</taxon>
        <taxon>Hexapoda</taxon>
        <taxon>Insecta</taxon>
        <taxon>Pterygota</taxon>
        <taxon>Neoptera</taxon>
        <taxon>Endopterygota</taxon>
        <taxon>Hymenoptera</taxon>
        <taxon>Apocrita</taxon>
        <taxon>Aculeata</taxon>
        <taxon>Apoidea</taxon>
        <taxon>Anthophila</taxon>
        <taxon>Halictidae</taxon>
        <taxon>Rophitinae</taxon>
        <taxon>Dufourea</taxon>
    </lineage>
</organism>
<dbReference type="FunFam" id="1.10.8.50:FF:000002">
    <property type="entry name" value="40S ribosomal protein S18"/>
    <property type="match status" value="1"/>
</dbReference>
<evidence type="ECO:0000256" key="6">
    <source>
        <dbReference type="ARBA" id="ARBA00022490"/>
    </source>
</evidence>
<keyword evidence="8 15" id="KW-0238">DNA-binding</keyword>
<keyword evidence="20" id="KW-1185">Reference proteome</keyword>
<dbReference type="FunFam" id="4.10.910.10:FF:000002">
    <property type="entry name" value="40S ribosomal protein S18"/>
    <property type="match status" value="1"/>
</dbReference>
<dbReference type="Gene3D" id="1.10.10.60">
    <property type="entry name" value="Homeodomain-like"/>
    <property type="match status" value="1"/>
</dbReference>
<dbReference type="STRING" id="178035.A0A154P1C2"/>
<sequence length="643" mass="71393">MQGYQRNFEDQQRDQRDEETIVVDLVPPQYQLSPPHSPPPGNMPKTPEKETSPSHQQQQQPLSSMDPNIRRYRTAFTREQLSRLEKEFHRENYVSRPRRCELAAQLHLPESTIKVWFQNRRMKDKRQRMAMAWPYAMYTDPTLAATLLAAATATLPPPPYHGAPGLPPTHLGPSYPAAAAAAYYAARYSPYPGAVPTSSASSLHRPHPRTAAAYPAHPHLLQPHPSLPPLHLTGLGVPTVGNTAFQVNNPPTTAATTTYRPTMLPELSPVHSDASSDCDCVGTQPPHHPHHHHHTTNGQQIHGKSTPSPPVTHSSPTQIKLPSGISIAGLPTTISTIGMYESKTTYAGLVSTPSVVQSTKMDPPKLFQPYKNDISERASRVASRRSGTLERAVSQLTEIQGCVSNTSVPRRQCPSPRGPANIETFRACNLRGPCLPTKIAGGSCEAEEAAGKWCPCLEIGFRHGHRSNTIVLCIIADHTAMRSRKFDAGTAASLVIPEKFQHILRVMGTNIDGNRKVMFAMTAIKGVGRRYANIVLKKADIDLDKRAGECSEEEVEKIVTIMANPRQYKIPDWFLNRQKDIVDGKYSQLTSAYLDSKLREDLERMKKIRAHRGLRHYWGLRVRGQHTKTTGRRGRTVGVSKKK</sequence>
<keyword evidence="11" id="KW-0687">Ribonucleoprotein</keyword>
<evidence type="ECO:0000256" key="15">
    <source>
        <dbReference type="PROSITE-ProRule" id="PRU00108"/>
    </source>
</evidence>
<evidence type="ECO:0000256" key="7">
    <source>
        <dbReference type="ARBA" id="ARBA00022980"/>
    </source>
</evidence>
<evidence type="ECO:0000256" key="17">
    <source>
        <dbReference type="SAM" id="MobiDB-lite"/>
    </source>
</evidence>
<dbReference type="PROSITE" id="PS00027">
    <property type="entry name" value="HOMEOBOX_1"/>
    <property type="match status" value="1"/>
</dbReference>
<evidence type="ECO:0000256" key="8">
    <source>
        <dbReference type="ARBA" id="ARBA00023125"/>
    </source>
</evidence>
<dbReference type="InterPro" id="IPR010979">
    <property type="entry name" value="Ribosomal_uS13-like_H2TH"/>
</dbReference>
<evidence type="ECO:0000256" key="3">
    <source>
        <dbReference type="ARBA" id="ARBA00004496"/>
    </source>
</evidence>
<feature type="region of interest" description="Disordered" evidence="17">
    <location>
        <begin position="1"/>
        <end position="69"/>
    </location>
</feature>
<dbReference type="PROSITE" id="PS50071">
    <property type="entry name" value="HOMEOBOX_2"/>
    <property type="match status" value="1"/>
</dbReference>
<feature type="DNA-binding region" description="Homeobox" evidence="15">
    <location>
        <begin position="69"/>
        <end position="128"/>
    </location>
</feature>
<dbReference type="InterPro" id="IPR001356">
    <property type="entry name" value="HD"/>
</dbReference>
<dbReference type="CDD" id="cd00086">
    <property type="entry name" value="homeodomain"/>
    <property type="match status" value="1"/>
</dbReference>
<reference evidence="19 20" key="1">
    <citation type="submission" date="2015-07" db="EMBL/GenBank/DDBJ databases">
        <title>The genome of Dufourea novaeangliae.</title>
        <authorList>
            <person name="Pan H."/>
            <person name="Kapheim K."/>
        </authorList>
    </citation>
    <scope>NUCLEOTIDE SEQUENCE [LARGE SCALE GENOMIC DNA]</scope>
    <source>
        <strain evidence="19">0120121106</strain>
        <tissue evidence="19">Whole body</tissue>
    </source>
</reference>